<feature type="compositionally biased region" description="Polar residues" evidence="1">
    <location>
        <begin position="212"/>
        <end position="227"/>
    </location>
</feature>
<accession>A0ABR1IEI3</accession>
<dbReference type="EMBL" id="JAZAVK010000009">
    <property type="protein sequence ID" value="KAK7431684.1"/>
    <property type="molecule type" value="Genomic_DNA"/>
</dbReference>
<feature type="compositionally biased region" description="Polar residues" evidence="1">
    <location>
        <begin position="106"/>
        <end position="134"/>
    </location>
</feature>
<reference evidence="3 4" key="1">
    <citation type="journal article" date="2025" name="Microbiol. Resour. Announc.">
        <title>Draft genome sequences for Neonectria magnoliae and Neonectria punicea, canker pathogens of Liriodendron tulipifera and Acer saccharum in West Virginia.</title>
        <authorList>
            <person name="Petronek H.M."/>
            <person name="Kasson M.T."/>
            <person name="Metheny A.M."/>
            <person name="Stauder C.M."/>
            <person name="Lovett B."/>
            <person name="Lynch S.C."/>
            <person name="Garnas J.R."/>
            <person name="Kasson L.R."/>
            <person name="Stajich J.E."/>
        </authorList>
    </citation>
    <scope>NUCLEOTIDE SEQUENCE [LARGE SCALE GENOMIC DNA]</scope>
    <source>
        <strain evidence="3 4">NRRL 64651</strain>
    </source>
</reference>
<keyword evidence="2" id="KW-0732">Signal</keyword>
<comment type="caution">
    <text evidence="3">The sequence shown here is derived from an EMBL/GenBank/DDBJ whole genome shotgun (WGS) entry which is preliminary data.</text>
</comment>
<keyword evidence="4" id="KW-1185">Reference proteome</keyword>
<feature type="compositionally biased region" description="Polar residues" evidence="1">
    <location>
        <begin position="244"/>
        <end position="254"/>
    </location>
</feature>
<feature type="compositionally biased region" description="Polar residues" evidence="1">
    <location>
        <begin position="295"/>
        <end position="306"/>
    </location>
</feature>
<name>A0ABR1IEI3_9HYPO</name>
<protein>
    <submittedName>
        <fullName evidence="3">Uncharacterized protein</fullName>
    </submittedName>
</protein>
<proteinExistence type="predicted"/>
<sequence length="512" mass="53552">MVRLYHFLSIAVFFPLNLPGVSGGISPPESANYQLNGPVPKATLEKTQLTNRRDGDSRLHHTLGLVKRLVEDHRGLVDVPTRAIYHLLDQIDSLRDQVLGMLPSGSPDSSSTVQVNTLSLGEPTGQSTQDSAPSNAVLGGAFKETSEDESQGSSGESSPASGTQGSPGETGPTNSSLSPTEQTEGELQEPSEKLETSNSDQHSIEEAEEKSQGSPQVTRTSSSPQDSTEQRKAQSQESSEEPRSTNFAQDSIAQTEAPDPDGTGCDADLVSGLNSLHRDFNCTTGSSGDRDTTGQSPSTITSTSTFGGLDQDIQLSDTATELEGSPQTSTIASLIVSDGFEQGTEGPATVVEVEASPQITTPALLTSPTNVEAMESTPEDSTGFLEIPQLITTVITSTNTSKSTVTLTTTRTKFLFLPQPSVGTPSGVWEGSAVNMTTTPGLSASDIAVATMANTPINNDDATETPGIAPQALSMRLPLRKVPISNSTADGTALSGFRTLSRPTRSVGEGNP</sequence>
<gene>
    <name evidence="3" type="ORF">QQZ08_001621</name>
</gene>
<feature type="compositionally biased region" description="Basic and acidic residues" evidence="1">
    <location>
        <begin position="202"/>
        <end position="211"/>
    </location>
</feature>
<evidence type="ECO:0000313" key="3">
    <source>
        <dbReference type="EMBL" id="KAK7431684.1"/>
    </source>
</evidence>
<dbReference type="Proteomes" id="UP001498421">
    <property type="component" value="Unassembled WGS sequence"/>
</dbReference>
<feature type="region of interest" description="Disordered" evidence="1">
    <location>
        <begin position="484"/>
        <end position="512"/>
    </location>
</feature>
<feature type="chain" id="PRO_5046893584" evidence="2">
    <location>
        <begin position="24"/>
        <end position="512"/>
    </location>
</feature>
<evidence type="ECO:0000313" key="4">
    <source>
        <dbReference type="Proteomes" id="UP001498421"/>
    </source>
</evidence>
<evidence type="ECO:0000256" key="2">
    <source>
        <dbReference type="SAM" id="SignalP"/>
    </source>
</evidence>
<evidence type="ECO:0000256" key="1">
    <source>
        <dbReference type="SAM" id="MobiDB-lite"/>
    </source>
</evidence>
<organism evidence="3 4">
    <name type="scientific">Neonectria magnoliae</name>
    <dbReference type="NCBI Taxonomy" id="2732573"/>
    <lineage>
        <taxon>Eukaryota</taxon>
        <taxon>Fungi</taxon>
        <taxon>Dikarya</taxon>
        <taxon>Ascomycota</taxon>
        <taxon>Pezizomycotina</taxon>
        <taxon>Sordariomycetes</taxon>
        <taxon>Hypocreomycetidae</taxon>
        <taxon>Hypocreales</taxon>
        <taxon>Nectriaceae</taxon>
        <taxon>Neonectria</taxon>
    </lineage>
</organism>
<feature type="region of interest" description="Disordered" evidence="1">
    <location>
        <begin position="102"/>
        <end position="270"/>
    </location>
</feature>
<feature type="signal peptide" evidence="2">
    <location>
        <begin position="1"/>
        <end position="23"/>
    </location>
</feature>
<feature type="compositionally biased region" description="Polar residues" evidence="1">
    <location>
        <begin position="163"/>
        <end position="182"/>
    </location>
</feature>
<feature type="compositionally biased region" description="Low complexity" evidence="1">
    <location>
        <begin position="151"/>
        <end position="162"/>
    </location>
</feature>
<feature type="region of interest" description="Disordered" evidence="1">
    <location>
        <begin position="283"/>
        <end position="310"/>
    </location>
</feature>